<evidence type="ECO:0000313" key="3">
    <source>
        <dbReference type="Proteomes" id="UP000019373"/>
    </source>
</evidence>
<dbReference type="GeneID" id="19237615"/>
<gene>
    <name evidence="2" type="ORF">EPUS_02562</name>
</gene>
<evidence type="ECO:0000313" key="2">
    <source>
        <dbReference type="EMBL" id="ERF70696.1"/>
    </source>
</evidence>
<sequence>MCGKTKTQGGYHRFCSGVQETVTRYHRDTYCDKPHHQRLRCEMSAIIAVTDAANVVPREEHRVISPLVSLSAAAQQRLQVPYSGLSAKDFHSALINPLVQGRSQRSLPGPTGIIPRPSTTMQTRPHGPGSSPSVRIVLQQRPQAPYESPPPVGSQSSTISMRQARPQRQQPGSGSQQPTANPDDVNIRRPQISDEAPSSNDSERSRTTVTEEGSLVSDGSLTTITQSRSLSPPLSISSGRVHQALSARKRNRD</sequence>
<reference evidence="3" key="1">
    <citation type="journal article" date="2014" name="BMC Genomics">
        <title>Genome characteristics reveal the impact of lichenization on lichen-forming fungus Endocarpon pusillum Hedwig (Verrucariales, Ascomycota).</title>
        <authorList>
            <person name="Wang Y.-Y."/>
            <person name="Liu B."/>
            <person name="Zhang X.-Y."/>
            <person name="Zhou Q.-M."/>
            <person name="Zhang T."/>
            <person name="Li H."/>
            <person name="Yu Y.-F."/>
            <person name="Zhang X.-L."/>
            <person name="Hao X.-Y."/>
            <person name="Wang M."/>
            <person name="Wang L."/>
            <person name="Wei J.-C."/>
        </authorList>
    </citation>
    <scope>NUCLEOTIDE SEQUENCE [LARGE SCALE GENOMIC DNA]</scope>
    <source>
        <strain evidence="3">Z07020 / HMAS-L-300199</strain>
    </source>
</reference>
<organism evidence="2 3">
    <name type="scientific">Endocarpon pusillum (strain Z07020 / HMAS-L-300199)</name>
    <name type="common">Lichen-forming fungus</name>
    <dbReference type="NCBI Taxonomy" id="1263415"/>
    <lineage>
        <taxon>Eukaryota</taxon>
        <taxon>Fungi</taxon>
        <taxon>Dikarya</taxon>
        <taxon>Ascomycota</taxon>
        <taxon>Pezizomycotina</taxon>
        <taxon>Eurotiomycetes</taxon>
        <taxon>Chaetothyriomycetidae</taxon>
        <taxon>Verrucariales</taxon>
        <taxon>Verrucariaceae</taxon>
        <taxon>Endocarpon</taxon>
    </lineage>
</organism>
<evidence type="ECO:0000256" key="1">
    <source>
        <dbReference type="SAM" id="MobiDB-lite"/>
    </source>
</evidence>
<dbReference type="HOGENOM" id="CLU_1098500_0_0_1"/>
<feature type="compositionally biased region" description="Polar residues" evidence="1">
    <location>
        <begin position="207"/>
        <end position="226"/>
    </location>
</feature>
<name>U1GG19_ENDPU</name>
<feature type="region of interest" description="Disordered" evidence="1">
    <location>
        <begin position="101"/>
        <end position="253"/>
    </location>
</feature>
<accession>U1GG19</accession>
<dbReference type="EMBL" id="KE721301">
    <property type="protein sequence ID" value="ERF70696.1"/>
    <property type="molecule type" value="Genomic_DNA"/>
</dbReference>
<dbReference type="RefSeq" id="XP_007803754.1">
    <property type="nucleotide sequence ID" value="XM_007805563.1"/>
</dbReference>
<dbReference type="AlphaFoldDB" id="U1GG19"/>
<dbReference type="Proteomes" id="UP000019373">
    <property type="component" value="Unassembled WGS sequence"/>
</dbReference>
<proteinExistence type="predicted"/>
<protein>
    <submittedName>
        <fullName evidence="2">Uncharacterized protein</fullName>
    </submittedName>
</protein>
<feature type="compositionally biased region" description="Low complexity" evidence="1">
    <location>
        <begin position="166"/>
        <end position="178"/>
    </location>
</feature>
<keyword evidence="3" id="KW-1185">Reference proteome</keyword>
<feature type="compositionally biased region" description="Low complexity" evidence="1">
    <location>
        <begin position="227"/>
        <end position="238"/>
    </location>
</feature>